<organism evidence="1">
    <name type="scientific">Lotus japonicus</name>
    <name type="common">Lotus corniculatus var. japonicus</name>
    <dbReference type="NCBI Taxonomy" id="34305"/>
    <lineage>
        <taxon>Eukaryota</taxon>
        <taxon>Viridiplantae</taxon>
        <taxon>Streptophyta</taxon>
        <taxon>Embryophyta</taxon>
        <taxon>Tracheophyta</taxon>
        <taxon>Spermatophyta</taxon>
        <taxon>Magnoliopsida</taxon>
        <taxon>eudicotyledons</taxon>
        <taxon>Gunneridae</taxon>
        <taxon>Pentapetalae</taxon>
        <taxon>rosids</taxon>
        <taxon>fabids</taxon>
        <taxon>Fabales</taxon>
        <taxon>Fabaceae</taxon>
        <taxon>Papilionoideae</taxon>
        <taxon>50 kb inversion clade</taxon>
        <taxon>NPAAA clade</taxon>
        <taxon>Hologalegina</taxon>
        <taxon>robinioid clade</taxon>
        <taxon>Loteae</taxon>
        <taxon>Lotus</taxon>
    </lineage>
</organism>
<dbReference type="AlphaFoldDB" id="I3SFD0"/>
<reference evidence="1" key="1">
    <citation type="submission" date="2012-05" db="EMBL/GenBank/DDBJ databases">
        <authorList>
            <person name="Krishnakumar V."/>
            <person name="Cheung F."/>
            <person name="Xiao Y."/>
            <person name="Chan A."/>
            <person name="Moskal W.A."/>
            <person name="Town C.D."/>
        </authorList>
    </citation>
    <scope>NUCLEOTIDE SEQUENCE</scope>
</reference>
<proteinExistence type="evidence at transcript level"/>
<name>I3SFD0_LOTJA</name>
<evidence type="ECO:0000313" key="1">
    <source>
        <dbReference type="EMBL" id="AFK38972.1"/>
    </source>
</evidence>
<sequence length="77" mass="8969">MEPVKNEHPQTLLQLSHHYKVNFLSSSDEKSNKFTKKANMIINLQLTMKITSCTYMASVLFSSKFYYKITQIFCLEG</sequence>
<accession>I3SFD0</accession>
<protein>
    <submittedName>
        <fullName evidence="1">Uncharacterized protein</fullName>
    </submittedName>
</protein>
<dbReference type="EMBL" id="BT139177">
    <property type="protein sequence ID" value="AFK38972.1"/>
    <property type="molecule type" value="mRNA"/>
</dbReference>